<evidence type="ECO:0000256" key="1">
    <source>
        <dbReference type="SAM" id="MobiDB-lite"/>
    </source>
</evidence>
<evidence type="ECO:0000313" key="2">
    <source>
        <dbReference type="EMBL" id="KAK6748111.1"/>
    </source>
</evidence>
<feature type="compositionally biased region" description="Low complexity" evidence="1">
    <location>
        <begin position="85"/>
        <end position="96"/>
    </location>
</feature>
<dbReference type="Proteomes" id="UP001303046">
    <property type="component" value="Unassembled WGS sequence"/>
</dbReference>
<accession>A0ABR1DDK5</accession>
<evidence type="ECO:0000313" key="3">
    <source>
        <dbReference type="Proteomes" id="UP001303046"/>
    </source>
</evidence>
<protein>
    <submittedName>
        <fullName evidence="2">Uncharacterized protein</fullName>
    </submittedName>
</protein>
<proteinExistence type="predicted"/>
<dbReference type="EMBL" id="JAVFWL010000004">
    <property type="protein sequence ID" value="KAK6748111.1"/>
    <property type="molecule type" value="Genomic_DNA"/>
</dbReference>
<organism evidence="2 3">
    <name type="scientific">Necator americanus</name>
    <name type="common">Human hookworm</name>
    <dbReference type="NCBI Taxonomy" id="51031"/>
    <lineage>
        <taxon>Eukaryota</taxon>
        <taxon>Metazoa</taxon>
        <taxon>Ecdysozoa</taxon>
        <taxon>Nematoda</taxon>
        <taxon>Chromadorea</taxon>
        <taxon>Rhabditida</taxon>
        <taxon>Rhabditina</taxon>
        <taxon>Rhabditomorpha</taxon>
        <taxon>Strongyloidea</taxon>
        <taxon>Ancylostomatidae</taxon>
        <taxon>Bunostominae</taxon>
        <taxon>Necator</taxon>
    </lineage>
</organism>
<feature type="region of interest" description="Disordered" evidence="1">
    <location>
        <begin position="1"/>
        <end position="29"/>
    </location>
</feature>
<sequence length="136" mass="14626">MDDPTTDTGAAIKAGDGSEDPYTIPTTTLHRTASSRAACATVRASCRFDPSTYLVDRRIEGLHPGLKSDIERFVSTQGSPVFETPQSSSSEDSPWPSINQQLKVEQINSSSSTTYAISIKNGEVTDEKIKEISASV</sequence>
<comment type="caution">
    <text evidence="2">The sequence shown here is derived from an EMBL/GenBank/DDBJ whole genome shotgun (WGS) entry which is preliminary data.</text>
</comment>
<gene>
    <name evidence="2" type="primary">Necator_chrIV.g14293</name>
    <name evidence="2" type="ORF">RB195_000999</name>
</gene>
<keyword evidence="3" id="KW-1185">Reference proteome</keyword>
<name>A0ABR1DDK5_NECAM</name>
<feature type="region of interest" description="Disordered" evidence="1">
    <location>
        <begin position="76"/>
        <end position="96"/>
    </location>
</feature>
<reference evidence="2 3" key="1">
    <citation type="submission" date="2023-08" db="EMBL/GenBank/DDBJ databases">
        <title>A Necator americanus chromosomal reference genome.</title>
        <authorList>
            <person name="Ilik V."/>
            <person name="Petrzelkova K.J."/>
            <person name="Pardy F."/>
            <person name="Fuh T."/>
            <person name="Niatou-Singa F.S."/>
            <person name="Gouil Q."/>
            <person name="Baker L."/>
            <person name="Ritchie M.E."/>
            <person name="Jex A.R."/>
            <person name="Gazzola D."/>
            <person name="Li H."/>
            <person name="Toshio Fujiwara R."/>
            <person name="Zhan B."/>
            <person name="Aroian R.V."/>
            <person name="Pafco B."/>
            <person name="Schwarz E.M."/>
        </authorList>
    </citation>
    <scope>NUCLEOTIDE SEQUENCE [LARGE SCALE GENOMIC DNA]</scope>
    <source>
        <strain evidence="2 3">Aroian</strain>
        <tissue evidence="2">Whole animal</tissue>
    </source>
</reference>